<name>A0AAV9JK10_9PEZI</name>
<dbReference type="Proteomes" id="UP001324427">
    <property type="component" value="Unassembled WGS sequence"/>
</dbReference>
<dbReference type="AlphaFoldDB" id="A0AAV9JK10"/>
<accession>A0AAV9JK10</accession>
<dbReference type="InterPro" id="IPR021109">
    <property type="entry name" value="Peptidase_aspartic_dom_sf"/>
</dbReference>
<dbReference type="CDD" id="cd00303">
    <property type="entry name" value="retropepsin_like"/>
    <property type="match status" value="1"/>
</dbReference>
<comment type="caution">
    <text evidence="1">The sequence shown here is derived from an EMBL/GenBank/DDBJ whole genome shotgun (WGS) entry which is preliminary data.</text>
</comment>
<evidence type="ECO:0000313" key="1">
    <source>
        <dbReference type="EMBL" id="KAK4545338.1"/>
    </source>
</evidence>
<dbReference type="SUPFAM" id="SSF50630">
    <property type="entry name" value="Acid proteases"/>
    <property type="match status" value="1"/>
</dbReference>
<gene>
    <name evidence="1" type="ORF">LTR36_003518</name>
</gene>
<dbReference type="Pfam" id="PF13650">
    <property type="entry name" value="Asp_protease_2"/>
    <property type="match status" value="1"/>
</dbReference>
<protein>
    <recommendedName>
        <fullName evidence="3">Peptidase A2 domain-containing protein</fullName>
    </recommendedName>
</protein>
<sequence>MAFLGAALNPTSTGFWDDLYRDEGPVYFQDRTAKPDTAATVPGKHCYSASKTASNYTSPNMSKSKPTTSQPVLENMGMSNVRSEFSHGKRCFYCTVLVDLHHSCVKLTQVLIDTGAGATFISRTMVNKYNLHPFQVEPQVFRIADGSLTRYDEMVRVDLYIAGVRNQIEAYVNDSDRSTLMTVGVDVMDQFLMDLSSSVGRKREWKVTVAADITGSRRERHVVEQDHSTGPARMFRVSRTDGMAWTKRHGGTTGERKEKHRRLKEARAGLVDF</sequence>
<keyword evidence="2" id="KW-1185">Reference proteome</keyword>
<proteinExistence type="predicted"/>
<dbReference type="EMBL" id="JAVFHQ010000020">
    <property type="protein sequence ID" value="KAK4545338.1"/>
    <property type="molecule type" value="Genomic_DNA"/>
</dbReference>
<dbReference type="Gene3D" id="2.40.70.10">
    <property type="entry name" value="Acid Proteases"/>
    <property type="match status" value="1"/>
</dbReference>
<organism evidence="1 2">
    <name type="scientific">Oleoguttula mirabilis</name>
    <dbReference type="NCBI Taxonomy" id="1507867"/>
    <lineage>
        <taxon>Eukaryota</taxon>
        <taxon>Fungi</taxon>
        <taxon>Dikarya</taxon>
        <taxon>Ascomycota</taxon>
        <taxon>Pezizomycotina</taxon>
        <taxon>Dothideomycetes</taxon>
        <taxon>Dothideomycetidae</taxon>
        <taxon>Mycosphaerellales</taxon>
        <taxon>Teratosphaeriaceae</taxon>
        <taxon>Oleoguttula</taxon>
    </lineage>
</organism>
<evidence type="ECO:0008006" key="3">
    <source>
        <dbReference type="Google" id="ProtNLM"/>
    </source>
</evidence>
<reference evidence="1 2" key="1">
    <citation type="submission" date="2021-11" db="EMBL/GenBank/DDBJ databases">
        <title>Black yeast isolated from Biological Soil Crust.</title>
        <authorList>
            <person name="Kurbessoian T."/>
        </authorList>
    </citation>
    <scope>NUCLEOTIDE SEQUENCE [LARGE SCALE GENOMIC DNA]</scope>
    <source>
        <strain evidence="1 2">CCFEE 5522</strain>
    </source>
</reference>
<evidence type="ECO:0000313" key="2">
    <source>
        <dbReference type="Proteomes" id="UP001324427"/>
    </source>
</evidence>